<dbReference type="Gene3D" id="3.40.50.300">
    <property type="entry name" value="P-loop containing nucleotide triphosphate hydrolases"/>
    <property type="match status" value="2"/>
</dbReference>
<comment type="similarity">
    <text evidence="1">Belongs to the DNA2/NAM7 helicase family.</text>
</comment>
<feature type="coiled-coil region" evidence="6">
    <location>
        <begin position="604"/>
        <end position="662"/>
    </location>
</feature>
<dbReference type="EMBL" id="FR687359">
    <property type="protein sequence ID" value="CBW75422.1"/>
    <property type="molecule type" value="Genomic_DNA"/>
</dbReference>
<evidence type="ECO:0000259" key="8">
    <source>
        <dbReference type="Pfam" id="PF13086"/>
    </source>
</evidence>
<protein>
    <submittedName>
        <fullName evidence="10">Superfamily I DNA helicase</fullName>
    </submittedName>
</protein>
<dbReference type="InterPro" id="IPR041677">
    <property type="entry name" value="DNA2/NAM7_AAA_11"/>
</dbReference>
<evidence type="ECO:0000313" key="11">
    <source>
        <dbReference type="Proteomes" id="UP000007437"/>
    </source>
</evidence>
<keyword evidence="2" id="KW-0547">Nucleotide-binding</keyword>
<evidence type="ECO:0000256" key="2">
    <source>
        <dbReference type="ARBA" id="ARBA00022741"/>
    </source>
</evidence>
<dbReference type="InterPro" id="IPR050534">
    <property type="entry name" value="Coronavir_polyprotein_1ab"/>
</dbReference>
<proteinExistence type="inferred from homology"/>
<feature type="compositionally biased region" description="Low complexity" evidence="7">
    <location>
        <begin position="551"/>
        <end position="562"/>
    </location>
</feature>
<gene>
    <name evidence="10" type="ordered locus">RBRH_03955</name>
</gene>
<feature type="domain" description="DNA2/NAM7 helicase helicase" evidence="8">
    <location>
        <begin position="857"/>
        <end position="915"/>
    </location>
</feature>
<feature type="region of interest" description="Disordered" evidence="7">
    <location>
        <begin position="23"/>
        <end position="42"/>
    </location>
</feature>
<dbReference type="PANTHER" id="PTHR43788:SF8">
    <property type="entry name" value="DNA-BINDING PROTEIN SMUBP-2"/>
    <property type="match status" value="1"/>
</dbReference>
<dbReference type="HOGENOM" id="CLU_004155_0_1_4"/>
<dbReference type="KEGG" id="brh:RBRH_03955"/>
<keyword evidence="6" id="KW-0175">Coiled coil</keyword>
<keyword evidence="3" id="KW-0378">Hydrolase</keyword>
<name>E5AS40_MYCRK</name>
<dbReference type="InterPro" id="IPR041679">
    <property type="entry name" value="DNA2/NAM7-like_C"/>
</dbReference>
<feature type="coiled-coil region" evidence="6">
    <location>
        <begin position="717"/>
        <end position="751"/>
    </location>
</feature>
<dbReference type="GO" id="GO:0016787">
    <property type="term" value="F:hydrolase activity"/>
    <property type="evidence" value="ECO:0007669"/>
    <property type="project" value="UniProtKB-KW"/>
</dbReference>
<evidence type="ECO:0000256" key="5">
    <source>
        <dbReference type="ARBA" id="ARBA00022840"/>
    </source>
</evidence>
<feature type="domain" description="DNA2/NAM7 helicase-like C-terminal" evidence="9">
    <location>
        <begin position="976"/>
        <end position="1150"/>
    </location>
</feature>
<dbReference type="Proteomes" id="UP000007437">
    <property type="component" value="Chromosome"/>
</dbReference>
<keyword evidence="4 10" id="KW-0347">Helicase</keyword>
<organism evidence="10 11">
    <name type="scientific">Mycetohabitans rhizoxinica (strain DSM 19002 / CIP 109453 / HKI 454)</name>
    <name type="common">Paraburkholderia rhizoxinica</name>
    <dbReference type="NCBI Taxonomy" id="882378"/>
    <lineage>
        <taxon>Bacteria</taxon>
        <taxon>Pseudomonadati</taxon>
        <taxon>Pseudomonadota</taxon>
        <taxon>Betaproteobacteria</taxon>
        <taxon>Burkholderiales</taxon>
        <taxon>Burkholderiaceae</taxon>
        <taxon>Mycetohabitans</taxon>
    </lineage>
</organism>
<evidence type="ECO:0000256" key="6">
    <source>
        <dbReference type="SAM" id="Coils"/>
    </source>
</evidence>
<dbReference type="eggNOG" id="COG1112">
    <property type="taxonomic scope" value="Bacteria"/>
</dbReference>
<dbReference type="STRING" id="882378.RBRH_03955"/>
<dbReference type="GO" id="GO:0043139">
    <property type="term" value="F:5'-3' DNA helicase activity"/>
    <property type="evidence" value="ECO:0007669"/>
    <property type="project" value="TreeGrafter"/>
</dbReference>
<dbReference type="SUPFAM" id="SSF52540">
    <property type="entry name" value="P-loop containing nucleoside triphosphate hydrolases"/>
    <property type="match status" value="1"/>
</dbReference>
<dbReference type="InterPro" id="IPR027417">
    <property type="entry name" value="P-loop_NTPase"/>
</dbReference>
<sequence length="1190" mass="131512">MAQFFRSASYALTCTGIMPPQQERPGCHGRHHDIASSSPSSCLSSLRAPPRILARQALNNTNDEPLRVLRFWRDLKSSYSNRSDGKENTAHIKVSTLRRRGPQATLPWHRKEFAPTKQYAFLHAVYVGVADVEDLARLMLRGIVPADDLSEREVQRMSGQGWLAAFVANERGVPLPYSYLAASFAHGVDAFRETGTLDNINARLQRAQEEFAQRCHRLAPTNGRNESTASLSGTPLRWEDLETERDVVCALLGEDAKQAALDWRVVVRTSRIKRSKLKDNQEATTEFLNSFYLDDLDRLIDQAEKQQPFGAALTRYLGAAIKPEERMDVLTEHATMAQLVSAARLPSARWPTPSKYPLVLAQQAAVAQVLHTLSPDSGILGVNGPPGTGKTTLLCDVIADIVTARARRIAALDKPATLFDKPVQMAGMKFSPLKRAVIDGTSIVVTSNNNNAVTNITQALPARAKIGREFEPAAYFDEVIREIFCAQKVFDDEGQPIEGWGVIAAALGNASNRRSFAAGFFRDDRKVKRPTSTADTAIHAPDNGDDDDAKGTTTTDAATPRDTLCDDRPSTMKQILEAADQDYPCYQAEWETAKRAFLETHAEVEKQRAVLVAAEQAARELDRSRVQWETLEASLQSATDTLAASEQALAALREQQTDLRALMHSHQAVLAQCKATYLPSLWDRLMRWLGRETPRMIARRHALEAPTRAMSETSTALSALSRDIAQREAAVQRERERHQAISRELAALMLQRQVHQQALDAGYAIGAKHFPDDAFWSLPSETRHRASIAVSPALDHLRARLFLHAIELHRATILANAGKFIGNLRVVHGMLTNTLQDKLLADQRPLLWDVLFFVVPVVSTTLASFDRLFVGMGQDSLGWLLIDEAGQATPQSVAGAIWRSRRAVIVGDPLQVEPVFTVPLRVTQALRCRHQVDPAWSPADESAQTLADRITPFGSWVSKSAQYTGSETRTWTGMPLRTHRRCDDPMFSVANRIAYANQMVQGRVDEAGQPLPTPFSCTLGDSAWFDVASTRVHHPVSDDELDVLRQCLTMLRREPAHGEDNKPARVYVISPLRKVANACGDLVRRGKFEGIEVGTVHTFQGKEADVVFLVLGTAPGQQGAKARNWVTGRPNLLNVAITRAKCRLYVIGDAQQWGGLDYASELYAALAVVRLPSNTQPCGSAEDTPLLFDA</sequence>
<dbReference type="PANTHER" id="PTHR43788">
    <property type="entry name" value="DNA2/NAM7 HELICASE FAMILY MEMBER"/>
    <property type="match status" value="1"/>
</dbReference>
<evidence type="ECO:0000256" key="3">
    <source>
        <dbReference type="ARBA" id="ARBA00022801"/>
    </source>
</evidence>
<reference evidence="10 11" key="1">
    <citation type="journal article" date="2011" name="J. Bacteriol.">
        <title>Complete genome sequence of Burkholderia rhizoxinica, an endosymbiont of Rhizopus microsporus.</title>
        <authorList>
            <person name="Lackner G."/>
            <person name="Moebius N."/>
            <person name="Partida-Martinez L."/>
            <person name="Hertweck C."/>
        </authorList>
    </citation>
    <scope>NUCLEOTIDE SEQUENCE [LARGE SCALE GENOMIC DNA]</scope>
    <source>
        <strain evidence="11">DSM 19002 / CIP 109453 / HKI 454</strain>
    </source>
</reference>
<dbReference type="GO" id="GO:0005524">
    <property type="term" value="F:ATP binding"/>
    <property type="evidence" value="ECO:0007669"/>
    <property type="project" value="UniProtKB-KW"/>
</dbReference>
<dbReference type="AlphaFoldDB" id="E5AS40"/>
<keyword evidence="5" id="KW-0067">ATP-binding</keyword>
<evidence type="ECO:0000259" key="9">
    <source>
        <dbReference type="Pfam" id="PF13087"/>
    </source>
</evidence>
<evidence type="ECO:0000256" key="1">
    <source>
        <dbReference type="ARBA" id="ARBA00007913"/>
    </source>
</evidence>
<evidence type="ECO:0000256" key="4">
    <source>
        <dbReference type="ARBA" id="ARBA00022806"/>
    </source>
</evidence>
<accession>E5AS40</accession>
<evidence type="ECO:0000256" key="7">
    <source>
        <dbReference type="SAM" id="MobiDB-lite"/>
    </source>
</evidence>
<dbReference type="Pfam" id="PF13086">
    <property type="entry name" value="AAA_11"/>
    <property type="match status" value="1"/>
</dbReference>
<feature type="region of interest" description="Disordered" evidence="7">
    <location>
        <begin position="530"/>
        <end position="567"/>
    </location>
</feature>
<evidence type="ECO:0000313" key="10">
    <source>
        <dbReference type="EMBL" id="CBW75422.1"/>
    </source>
</evidence>
<dbReference type="Pfam" id="PF13087">
    <property type="entry name" value="AAA_12"/>
    <property type="match status" value="1"/>
</dbReference>